<sequence length="245" mass="27676">MDLSTLLAQRIPDSDATLSSPYLIFINSRALNVSHEEILGSTISSFFTKSGEIATASLLLAARQPLSRYTDYLDPLVRRSMGKHQLYGFDFADELVKNPLERCEETLTLSINRLINDLELLSEERKLLLVIDDLSYVKDLGVSPRKLISRLLNSSIHYLLIGYHNNNDGITDDYLFHLLHRRADFFLDVSPLDTGYSNTIDGKLTISTPNNEMSSSGETQLDYFKIFAEGRTIRCYTQGASNLVR</sequence>
<name>A0A564YZ05_HYMDI</name>
<dbReference type="EMBL" id="CABIJS010000488">
    <property type="protein sequence ID" value="VUZ52396.1"/>
    <property type="molecule type" value="Genomic_DNA"/>
</dbReference>
<organism evidence="1 2">
    <name type="scientific">Hymenolepis diminuta</name>
    <name type="common">Rat tapeworm</name>
    <dbReference type="NCBI Taxonomy" id="6216"/>
    <lineage>
        <taxon>Eukaryota</taxon>
        <taxon>Metazoa</taxon>
        <taxon>Spiralia</taxon>
        <taxon>Lophotrochozoa</taxon>
        <taxon>Platyhelminthes</taxon>
        <taxon>Cestoda</taxon>
        <taxon>Eucestoda</taxon>
        <taxon>Cyclophyllidea</taxon>
        <taxon>Hymenolepididae</taxon>
        <taxon>Hymenolepis</taxon>
    </lineage>
</organism>
<evidence type="ECO:0008006" key="3">
    <source>
        <dbReference type="Google" id="ProtNLM"/>
    </source>
</evidence>
<accession>A0A564YZ05</accession>
<dbReference type="Gene3D" id="3.40.50.300">
    <property type="entry name" value="P-loop containing nucleotide triphosphate hydrolases"/>
    <property type="match status" value="1"/>
</dbReference>
<protein>
    <recommendedName>
        <fullName evidence="3">Elongator complex protein 6</fullName>
    </recommendedName>
</protein>
<dbReference type="InterPro" id="IPR027417">
    <property type="entry name" value="P-loop_NTPase"/>
</dbReference>
<evidence type="ECO:0000313" key="1">
    <source>
        <dbReference type="EMBL" id="VUZ52396.1"/>
    </source>
</evidence>
<dbReference type="AlphaFoldDB" id="A0A564YZ05"/>
<evidence type="ECO:0000313" key="2">
    <source>
        <dbReference type="Proteomes" id="UP000321570"/>
    </source>
</evidence>
<gene>
    <name evidence="1" type="ORF">WMSIL1_LOCUS10884</name>
</gene>
<dbReference type="Proteomes" id="UP000321570">
    <property type="component" value="Unassembled WGS sequence"/>
</dbReference>
<proteinExistence type="predicted"/>
<reference evidence="1 2" key="1">
    <citation type="submission" date="2019-07" db="EMBL/GenBank/DDBJ databases">
        <authorList>
            <person name="Jastrzebski P J."/>
            <person name="Paukszto L."/>
            <person name="Jastrzebski P J."/>
        </authorList>
    </citation>
    <scope>NUCLEOTIDE SEQUENCE [LARGE SCALE GENOMIC DNA]</scope>
    <source>
        <strain evidence="1 2">WMS-il1</strain>
    </source>
</reference>
<keyword evidence="2" id="KW-1185">Reference proteome</keyword>